<keyword evidence="1" id="KW-1133">Transmembrane helix</keyword>
<evidence type="ECO:0000313" key="2">
    <source>
        <dbReference type="EMBL" id="MBE9118567.1"/>
    </source>
</evidence>
<evidence type="ECO:0000313" key="3">
    <source>
        <dbReference type="Proteomes" id="UP000654482"/>
    </source>
</evidence>
<evidence type="ECO:0008006" key="4">
    <source>
        <dbReference type="Google" id="ProtNLM"/>
    </source>
</evidence>
<sequence>MQQSDCFDLKYPDSWICPSLGTYWQLGKLKSSNQFVLRSPYSKQHVLFTPVEGYALQHFTGQYAIAQIQTQIAQKFPETPPNFVQTLISRLLEEGILTVGEVEEKPKASLLKSSVEWHYNADGYWILRNQEDRTFIQVGREDKAIIDQLGTKPRAEILAEFGIPPAKLQTLLQMLAATGMLEGSQPPKRQRGKFNPMQLLFFKFPLFNPDPWLNRNIAYLRWLWTKSFAIVLGVFLLLSGAIALDRRDAILRMGQRLMEGQGASLFIPFAFLSVFVVTLHELGHAFTLKYYNRQVPEVGLLFMCLFPAAYTDTTDQYCLSQGKRILVVAAGVLVQITIAAIALFFWNLSVAGSGLHTASYLLMVAALFTVAVNLNPLAKFDGYYLSVAVTGINNLRNRAFGFYGNLFTGKPIRERAKDRLVLAIYAPFSLFYIWCVFGFLFYRLTDWMLVNIPTISVMLLIAWAIYYFFPTAAKT</sequence>
<dbReference type="AlphaFoldDB" id="A0A8J7DZK4"/>
<feature type="transmembrane region" description="Helical" evidence="1">
    <location>
        <begin position="265"/>
        <end position="283"/>
    </location>
</feature>
<keyword evidence="3" id="KW-1185">Reference proteome</keyword>
<feature type="transmembrane region" description="Helical" evidence="1">
    <location>
        <begin position="325"/>
        <end position="346"/>
    </location>
</feature>
<feature type="transmembrane region" description="Helical" evidence="1">
    <location>
        <begin position="448"/>
        <end position="469"/>
    </location>
</feature>
<keyword evidence="1" id="KW-0472">Membrane</keyword>
<feature type="transmembrane region" description="Helical" evidence="1">
    <location>
        <begin position="420"/>
        <end position="442"/>
    </location>
</feature>
<proteinExistence type="predicted"/>
<protein>
    <recommendedName>
        <fullName evidence="4">Peptidase M50</fullName>
    </recommendedName>
</protein>
<dbReference type="Proteomes" id="UP000654482">
    <property type="component" value="Unassembled WGS sequence"/>
</dbReference>
<feature type="transmembrane region" description="Helical" evidence="1">
    <location>
        <begin position="295"/>
        <end position="313"/>
    </location>
</feature>
<gene>
    <name evidence="2" type="ORF">IQ249_22005</name>
</gene>
<dbReference type="RefSeq" id="WP_194031651.1">
    <property type="nucleotide sequence ID" value="NZ_JADEWZ010000052.1"/>
</dbReference>
<feature type="transmembrane region" description="Helical" evidence="1">
    <location>
        <begin position="222"/>
        <end position="244"/>
    </location>
</feature>
<feature type="transmembrane region" description="Helical" evidence="1">
    <location>
        <begin position="358"/>
        <end position="378"/>
    </location>
</feature>
<organism evidence="2 3">
    <name type="scientific">Lusitaniella coriacea LEGE 07157</name>
    <dbReference type="NCBI Taxonomy" id="945747"/>
    <lineage>
        <taxon>Bacteria</taxon>
        <taxon>Bacillati</taxon>
        <taxon>Cyanobacteriota</taxon>
        <taxon>Cyanophyceae</taxon>
        <taxon>Spirulinales</taxon>
        <taxon>Lusitaniellaceae</taxon>
        <taxon>Lusitaniella</taxon>
    </lineage>
</organism>
<keyword evidence="1" id="KW-0812">Transmembrane</keyword>
<accession>A0A8J7DZK4</accession>
<dbReference type="EMBL" id="JADEWZ010000052">
    <property type="protein sequence ID" value="MBE9118567.1"/>
    <property type="molecule type" value="Genomic_DNA"/>
</dbReference>
<name>A0A8J7DZK4_9CYAN</name>
<comment type="caution">
    <text evidence="2">The sequence shown here is derived from an EMBL/GenBank/DDBJ whole genome shotgun (WGS) entry which is preliminary data.</text>
</comment>
<evidence type="ECO:0000256" key="1">
    <source>
        <dbReference type="SAM" id="Phobius"/>
    </source>
</evidence>
<reference evidence="2" key="1">
    <citation type="submission" date="2020-10" db="EMBL/GenBank/DDBJ databases">
        <authorList>
            <person name="Castelo-Branco R."/>
            <person name="Eusebio N."/>
            <person name="Adriana R."/>
            <person name="Vieira A."/>
            <person name="Brugerolle De Fraissinette N."/>
            <person name="Rezende De Castro R."/>
            <person name="Schneider M.P."/>
            <person name="Vasconcelos V."/>
            <person name="Leao P.N."/>
        </authorList>
    </citation>
    <scope>NUCLEOTIDE SEQUENCE</scope>
    <source>
        <strain evidence="2">LEGE 07157</strain>
    </source>
</reference>